<name>A0ABZ2LRF5_9BACT</name>
<protein>
    <submittedName>
        <fullName evidence="2">Uncharacterized protein</fullName>
    </submittedName>
</protein>
<evidence type="ECO:0000313" key="3">
    <source>
        <dbReference type="Proteomes" id="UP001370348"/>
    </source>
</evidence>
<reference evidence="2 3" key="1">
    <citation type="submission" date="2021-12" db="EMBL/GenBank/DDBJ databases">
        <title>Discovery of the Pendulisporaceae a myxobacterial family with distinct sporulation behavior and unique specialized metabolism.</title>
        <authorList>
            <person name="Garcia R."/>
            <person name="Popoff A."/>
            <person name="Bader C.D."/>
            <person name="Loehr J."/>
            <person name="Walesch S."/>
            <person name="Walt C."/>
            <person name="Boldt J."/>
            <person name="Bunk B."/>
            <person name="Haeckl F.J.F.P.J."/>
            <person name="Gunesch A.P."/>
            <person name="Birkelbach J."/>
            <person name="Nuebel U."/>
            <person name="Pietschmann T."/>
            <person name="Bach T."/>
            <person name="Mueller R."/>
        </authorList>
    </citation>
    <scope>NUCLEOTIDE SEQUENCE [LARGE SCALE GENOMIC DNA]</scope>
    <source>
        <strain evidence="2 3">MSr11954</strain>
    </source>
</reference>
<organism evidence="2 3">
    <name type="scientific">Pendulispora albinea</name>
    <dbReference type="NCBI Taxonomy" id="2741071"/>
    <lineage>
        <taxon>Bacteria</taxon>
        <taxon>Pseudomonadati</taxon>
        <taxon>Myxococcota</taxon>
        <taxon>Myxococcia</taxon>
        <taxon>Myxococcales</taxon>
        <taxon>Sorangiineae</taxon>
        <taxon>Pendulisporaceae</taxon>
        <taxon>Pendulispora</taxon>
    </lineage>
</organism>
<sequence length="64" mass="7169">MTTKTKSRKRNPKAIINVAAVIVELLARTDFQARDMLREPGHPPNVHVDTVSPRHVSARRGEKA</sequence>
<evidence type="ECO:0000256" key="1">
    <source>
        <dbReference type="SAM" id="MobiDB-lite"/>
    </source>
</evidence>
<evidence type="ECO:0000313" key="2">
    <source>
        <dbReference type="EMBL" id="WXB13337.1"/>
    </source>
</evidence>
<gene>
    <name evidence="2" type="ORF">LZC94_36525</name>
</gene>
<proteinExistence type="predicted"/>
<keyword evidence="3" id="KW-1185">Reference proteome</keyword>
<accession>A0ABZ2LRF5</accession>
<dbReference type="RefSeq" id="WP_394822960.1">
    <property type="nucleotide sequence ID" value="NZ_CP089984.1"/>
</dbReference>
<feature type="region of interest" description="Disordered" evidence="1">
    <location>
        <begin position="36"/>
        <end position="64"/>
    </location>
</feature>
<dbReference type="EMBL" id="CP089984">
    <property type="protein sequence ID" value="WXB13337.1"/>
    <property type="molecule type" value="Genomic_DNA"/>
</dbReference>
<dbReference type="Proteomes" id="UP001370348">
    <property type="component" value="Chromosome"/>
</dbReference>